<keyword evidence="2" id="KW-1185">Reference proteome</keyword>
<comment type="caution">
    <text evidence="1">The sequence shown here is derived from an EMBL/GenBank/DDBJ whole genome shotgun (WGS) entry which is preliminary data.</text>
</comment>
<evidence type="ECO:0000313" key="2">
    <source>
        <dbReference type="Proteomes" id="UP001178507"/>
    </source>
</evidence>
<sequence length="207" mass="22616">MFCCCKEAGGEEELTDTKLREAALIKTAAAMDEESIPDQFVVTLSSTPGILLDVTDPECTIIKEITDGAAAEWNKTAGVGKTVRPFDRVMEVNGVRGTSVQLAKALGGSDSLSITLQRPEERVVKLERPGEIGVVLNYKKMGSKAPWITKISAGLLTQWNENYPEQSVTMHDRIKEVNGTGGSPEELMSMIKEAKKTLDLRVFHYAV</sequence>
<reference evidence="1" key="1">
    <citation type="submission" date="2023-08" db="EMBL/GenBank/DDBJ databases">
        <authorList>
            <person name="Chen Y."/>
            <person name="Shah S."/>
            <person name="Dougan E. K."/>
            <person name="Thang M."/>
            <person name="Chan C."/>
        </authorList>
    </citation>
    <scope>NUCLEOTIDE SEQUENCE</scope>
</reference>
<dbReference type="Proteomes" id="UP001178507">
    <property type="component" value="Unassembled WGS sequence"/>
</dbReference>
<evidence type="ECO:0008006" key="3">
    <source>
        <dbReference type="Google" id="ProtNLM"/>
    </source>
</evidence>
<evidence type="ECO:0000313" key="1">
    <source>
        <dbReference type="EMBL" id="CAJ1402235.1"/>
    </source>
</evidence>
<protein>
    <recommendedName>
        <fullName evidence="3">PDZ domain-containing protein</fullName>
    </recommendedName>
</protein>
<organism evidence="1 2">
    <name type="scientific">Effrenium voratum</name>
    <dbReference type="NCBI Taxonomy" id="2562239"/>
    <lineage>
        <taxon>Eukaryota</taxon>
        <taxon>Sar</taxon>
        <taxon>Alveolata</taxon>
        <taxon>Dinophyceae</taxon>
        <taxon>Suessiales</taxon>
        <taxon>Symbiodiniaceae</taxon>
        <taxon>Effrenium</taxon>
    </lineage>
</organism>
<dbReference type="EMBL" id="CAUJNA010003444">
    <property type="protein sequence ID" value="CAJ1402235.1"/>
    <property type="molecule type" value="Genomic_DNA"/>
</dbReference>
<proteinExistence type="predicted"/>
<gene>
    <name evidence="1" type="ORF">EVOR1521_LOCUS25168</name>
</gene>
<name>A0AA36J9R9_9DINO</name>
<accession>A0AA36J9R9</accession>
<dbReference type="AlphaFoldDB" id="A0AA36J9R9"/>